<evidence type="ECO:0000256" key="8">
    <source>
        <dbReference type="SAM" id="MobiDB-lite"/>
    </source>
</evidence>
<evidence type="ECO:0000256" key="6">
    <source>
        <dbReference type="ARBA" id="ARBA00022989"/>
    </source>
</evidence>
<evidence type="ECO:0000256" key="1">
    <source>
        <dbReference type="ARBA" id="ARBA00004651"/>
    </source>
</evidence>
<dbReference type="InterPro" id="IPR026392">
    <property type="entry name" value="Exo/Archaeosortase_dom"/>
</dbReference>
<feature type="transmembrane region" description="Helical" evidence="9">
    <location>
        <begin position="199"/>
        <end position="217"/>
    </location>
</feature>
<dbReference type="EMBL" id="SJPY01000007">
    <property type="protein sequence ID" value="TWU37567.1"/>
    <property type="molecule type" value="Genomic_DNA"/>
</dbReference>
<feature type="transmembrane region" description="Helical" evidence="9">
    <location>
        <begin position="55"/>
        <end position="73"/>
    </location>
</feature>
<dbReference type="Pfam" id="PF09721">
    <property type="entry name" value="Exosortase_EpsH"/>
    <property type="match status" value="1"/>
</dbReference>
<dbReference type="Proteomes" id="UP000315471">
    <property type="component" value="Unassembled WGS sequence"/>
</dbReference>
<dbReference type="GO" id="GO:0008233">
    <property type="term" value="F:peptidase activity"/>
    <property type="evidence" value="ECO:0007669"/>
    <property type="project" value="UniProtKB-KW"/>
</dbReference>
<dbReference type="NCBIfam" id="TIGR04178">
    <property type="entry name" value="exo_archaeo"/>
    <property type="match status" value="1"/>
</dbReference>
<dbReference type="GO" id="GO:0005886">
    <property type="term" value="C:plasma membrane"/>
    <property type="evidence" value="ECO:0007669"/>
    <property type="project" value="UniProtKB-SubCell"/>
</dbReference>
<dbReference type="InterPro" id="IPR013426">
    <property type="entry name" value="EpsH-like"/>
</dbReference>
<gene>
    <name evidence="10" type="ORF">Q31b_43550</name>
</gene>
<evidence type="ECO:0000313" key="11">
    <source>
        <dbReference type="Proteomes" id="UP000315471"/>
    </source>
</evidence>
<keyword evidence="2" id="KW-1003">Cell membrane</keyword>
<feature type="transmembrane region" description="Helical" evidence="9">
    <location>
        <begin position="356"/>
        <end position="374"/>
    </location>
</feature>
<keyword evidence="7 9" id="KW-0472">Membrane</keyword>
<accession>A0A5C6DNW8</accession>
<keyword evidence="6 9" id="KW-1133">Transmembrane helix</keyword>
<organism evidence="10 11">
    <name type="scientific">Novipirellula aureliae</name>
    <dbReference type="NCBI Taxonomy" id="2527966"/>
    <lineage>
        <taxon>Bacteria</taxon>
        <taxon>Pseudomonadati</taxon>
        <taxon>Planctomycetota</taxon>
        <taxon>Planctomycetia</taxon>
        <taxon>Pirellulales</taxon>
        <taxon>Pirellulaceae</taxon>
        <taxon>Novipirellula</taxon>
    </lineage>
</organism>
<proteinExistence type="predicted"/>
<keyword evidence="11" id="KW-1185">Reference proteome</keyword>
<evidence type="ECO:0000256" key="5">
    <source>
        <dbReference type="ARBA" id="ARBA00022801"/>
    </source>
</evidence>
<keyword evidence="3" id="KW-0645">Protease</keyword>
<feature type="transmembrane region" description="Helical" evidence="9">
    <location>
        <begin position="85"/>
        <end position="103"/>
    </location>
</feature>
<evidence type="ECO:0000256" key="2">
    <source>
        <dbReference type="ARBA" id="ARBA00022475"/>
    </source>
</evidence>
<evidence type="ECO:0000256" key="4">
    <source>
        <dbReference type="ARBA" id="ARBA00022692"/>
    </source>
</evidence>
<comment type="caution">
    <text evidence="10">The sequence shown here is derived from an EMBL/GenBank/DDBJ whole genome shotgun (WGS) entry which is preliminary data.</text>
</comment>
<dbReference type="GO" id="GO:0006508">
    <property type="term" value="P:proteolysis"/>
    <property type="evidence" value="ECO:0007669"/>
    <property type="project" value="UniProtKB-KW"/>
</dbReference>
<protein>
    <submittedName>
        <fullName evidence="10">Transmembrane exosortase</fullName>
    </submittedName>
</protein>
<feature type="region of interest" description="Disordered" evidence="8">
    <location>
        <begin position="599"/>
        <end position="629"/>
    </location>
</feature>
<comment type="subcellular location">
    <subcellularLocation>
        <location evidence="1">Cell membrane</location>
        <topology evidence="1">Multi-pass membrane protein</topology>
    </subcellularLocation>
</comment>
<evidence type="ECO:0000256" key="3">
    <source>
        <dbReference type="ARBA" id="ARBA00022670"/>
    </source>
</evidence>
<evidence type="ECO:0000313" key="10">
    <source>
        <dbReference type="EMBL" id="TWU37567.1"/>
    </source>
</evidence>
<name>A0A5C6DNW8_9BACT</name>
<feature type="transmembrane region" description="Helical" evidence="9">
    <location>
        <begin position="265"/>
        <end position="289"/>
    </location>
</feature>
<dbReference type="NCBIfam" id="NF033780">
    <property type="entry name" value="exosort_XrtU_C"/>
    <property type="match status" value="1"/>
</dbReference>
<reference evidence="10 11" key="1">
    <citation type="submission" date="2019-02" db="EMBL/GenBank/DDBJ databases">
        <title>Deep-cultivation of Planctomycetes and their phenomic and genomic characterization uncovers novel biology.</title>
        <authorList>
            <person name="Wiegand S."/>
            <person name="Jogler M."/>
            <person name="Boedeker C."/>
            <person name="Pinto D."/>
            <person name="Vollmers J."/>
            <person name="Rivas-Marin E."/>
            <person name="Kohn T."/>
            <person name="Peeters S.H."/>
            <person name="Heuer A."/>
            <person name="Rast P."/>
            <person name="Oberbeckmann S."/>
            <person name="Bunk B."/>
            <person name="Jeske O."/>
            <person name="Meyerdierks A."/>
            <person name="Storesund J.E."/>
            <person name="Kallscheuer N."/>
            <person name="Luecker S."/>
            <person name="Lage O.M."/>
            <person name="Pohl T."/>
            <person name="Merkel B.J."/>
            <person name="Hornburger P."/>
            <person name="Mueller R.-W."/>
            <person name="Bruemmer F."/>
            <person name="Labrenz M."/>
            <person name="Spormann A.M."/>
            <person name="Op Den Camp H."/>
            <person name="Overmann J."/>
            <person name="Amann R."/>
            <person name="Jetten M.S.M."/>
            <person name="Mascher T."/>
            <person name="Medema M.H."/>
            <person name="Devos D.P."/>
            <person name="Kaster A.-K."/>
            <person name="Ovreas L."/>
            <person name="Rohde M."/>
            <person name="Galperin M.Y."/>
            <person name="Jogler C."/>
        </authorList>
    </citation>
    <scope>NUCLEOTIDE SEQUENCE [LARGE SCALE GENOMIC DNA]</scope>
    <source>
        <strain evidence="10 11">Q31b</strain>
    </source>
</reference>
<evidence type="ECO:0000256" key="7">
    <source>
        <dbReference type="ARBA" id="ARBA00023136"/>
    </source>
</evidence>
<keyword evidence="4 9" id="KW-0812">Transmembrane</keyword>
<sequence length="629" mass="69230">MPSTLSDSATTADVDSSHSFKKLFSPWVWFWGAFALVSLPMLVPYFIGMWRLEHYQYFPFVFIVVGALAYSRIDRETPIRGPQSLSLWIVLLAAAGLICSSLVFSSTWFAAVGFVLIGIAFFGSQAGTVDETLLALSVPLLMLVRLPVGLDQILIKQLQGVTTQLASVLLDVIGVTHAVQGNIIQLAGRELLVAEACSGVQSVFTLAFLASVIIAYFRRRLWLLPFYVFISLLLAIFGNVIRVTTVAVAEYFWGMDLANGLAHDMIGYIALAIAGLLLLSFDQLVITILHPASDFGDDMSTNPFLRVWDYFVSDSDARVEYSRGAYSQEAVGLETRDTEQGVFSSKKLEPFLRNRVVWASMLGIAAVLTIGATIRASNAAIETPMASLVKDFMIYEPTSQLLDGEVGALNFVDHRISRGGSDPKLGKNSDVWTYEFDNNEGQFVISQTYTGWHELCVCYENMEWKLIDREVCAPLSTDDADFIVSAVSDQTAAPMEAEPNADESYVTGKFKQENGTYGYLIFGAVFKDGTICPAPSNLGAYGARFLSRLELYGVVDRQELVMVQLWFVSPRKLEPELLDKLKIGFEKSRQHVADAMASKASGSSTAMLEASRQTDSEQLVLSEPMAAKP</sequence>
<dbReference type="AlphaFoldDB" id="A0A5C6DNW8"/>
<feature type="transmembrane region" description="Helical" evidence="9">
    <location>
        <begin position="224"/>
        <end position="253"/>
    </location>
</feature>
<feature type="transmembrane region" description="Helical" evidence="9">
    <location>
        <begin position="28"/>
        <end position="48"/>
    </location>
</feature>
<evidence type="ECO:0000256" key="9">
    <source>
        <dbReference type="SAM" id="Phobius"/>
    </source>
</evidence>
<feature type="transmembrane region" description="Helical" evidence="9">
    <location>
        <begin position="108"/>
        <end position="126"/>
    </location>
</feature>
<dbReference type="NCBIfam" id="TIGR02602">
    <property type="entry name" value="8TM_EpsH"/>
    <property type="match status" value="1"/>
</dbReference>
<dbReference type="InterPro" id="IPR019127">
    <property type="entry name" value="Exosortase"/>
</dbReference>
<keyword evidence="5" id="KW-0378">Hydrolase</keyword>
<feature type="compositionally biased region" description="Polar residues" evidence="8">
    <location>
        <begin position="600"/>
        <end position="619"/>
    </location>
</feature>